<accession>A0A9D1IEX9</accession>
<name>A0A9D1IEX9_9FIRM</name>
<dbReference type="Pfam" id="PF01551">
    <property type="entry name" value="Peptidase_M23"/>
    <property type="match status" value="1"/>
</dbReference>
<organism evidence="4 5">
    <name type="scientific">Candidatus Pullichristensenella excrementigallinarum</name>
    <dbReference type="NCBI Taxonomy" id="2840907"/>
    <lineage>
        <taxon>Bacteria</taxon>
        <taxon>Bacillati</taxon>
        <taxon>Bacillota</taxon>
        <taxon>Clostridia</taxon>
        <taxon>Candidatus Pullichristensenella</taxon>
    </lineage>
</organism>
<sequence>MGYYVCVLLLLAILGTAAHAYRTGNSRSSTEPQVSASPEPAVVISGPVGTPAPQEEEEEEEGFLLPLQGEIVGEYEVDSMQWSDVLEQWRIHSGIDIAAPQGCVVYAAQAGVVESAYEDALMGNVIVLRHEDGYKTIYMGLKTLSLVEPGQEVERGQAISSVGDTALAEKDLGSHLHYEVWLNGEAIEPIFAKN</sequence>
<reference evidence="4" key="2">
    <citation type="journal article" date="2021" name="PeerJ">
        <title>Extensive microbial diversity within the chicken gut microbiome revealed by metagenomics and culture.</title>
        <authorList>
            <person name="Gilroy R."/>
            <person name="Ravi A."/>
            <person name="Getino M."/>
            <person name="Pursley I."/>
            <person name="Horton D.L."/>
            <person name="Alikhan N.F."/>
            <person name="Baker D."/>
            <person name="Gharbi K."/>
            <person name="Hall N."/>
            <person name="Watson M."/>
            <person name="Adriaenssens E.M."/>
            <person name="Foster-Nyarko E."/>
            <person name="Jarju S."/>
            <person name="Secka A."/>
            <person name="Antonio M."/>
            <person name="Oren A."/>
            <person name="Chaudhuri R.R."/>
            <person name="La Ragione R."/>
            <person name="Hildebrand F."/>
            <person name="Pallen M.J."/>
        </authorList>
    </citation>
    <scope>NUCLEOTIDE SEQUENCE</scope>
    <source>
        <strain evidence="4">ChiHcec3-11533</strain>
    </source>
</reference>
<dbReference type="PANTHER" id="PTHR21666:SF270">
    <property type="entry name" value="MUREIN HYDROLASE ACTIVATOR ENVC"/>
    <property type="match status" value="1"/>
</dbReference>
<feature type="region of interest" description="Disordered" evidence="1">
    <location>
        <begin position="24"/>
        <end position="60"/>
    </location>
</feature>
<evidence type="ECO:0000313" key="5">
    <source>
        <dbReference type="Proteomes" id="UP000824072"/>
    </source>
</evidence>
<dbReference type="InterPro" id="IPR050570">
    <property type="entry name" value="Cell_wall_metabolism_enzyme"/>
</dbReference>
<evidence type="ECO:0000313" key="4">
    <source>
        <dbReference type="EMBL" id="HIU34649.1"/>
    </source>
</evidence>
<dbReference type="AlphaFoldDB" id="A0A9D1IEX9"/>
<feature type="compositionally biased region" description="Polar residues" evidence="1">
    <location>
        <begin position="24"/>
        <end position="36"/>
    </location>
</feature>
<feature type="domain" description="M23ase beta-sheet core" evidence="3">
    <location>
        <begin position="91"/>
        <end position="189"/>
    </location>
</feature>
<dbReference type="InterPro" id="IPR011055">
    <property type="entry name" value="Dup_hybrid_motif"/>
</dbReference>
<dbReference type="GO" id="GO:0004222">
    <property type="term" value="F:metalloendopeptidase activity"/>
    <property type="evidence" value="ECO:0007669"/>
    <property type="project" value="TreeGrafter"/>
</dbReference>
<dbReference type="EMBL" id="DVMU01000192">
    <property type="protein sequence ID" value="HIU34649.1"/>
    <property type="molecule type" value="Genomic_DNA"/>
</dbReference>
<evidence type="ECO:0000256" key="2">
    <source>
        <dbReference type="SAM" id="SignalP"/>
    </source>
</evidence>
<dbReference type="Proteomes" id="UP000824072">
    <property type="component" value="Unassembled WGS sequence"/>
</dbReference>
<comment type="caution">
    <text evidence="4">The sequence shown here is derived from an EMBL/GenBank/DDBJ whole genome shotgun (WGS) entry which is preliminary data.</text>
</comment>
<dbReference type="PANTHER" id="PTHR21666">
    <property type="entry name" value="PEPTIDASE-RELATED"/>
    <property type="match status" value="1"/>
</dbReference>
<dbReference type="SUPFAM" id="SSF51261">
    <property type="entry name" value="Duplicated hybrid motif"/>
    <property type="match status" value="1"/>
</dbReference>
<reference evidence="4" key="1">
    <citation type="submission" date="2020-10" db="EMBL/GenBank/DDBJ databases">
        <authorList>
            <person name="Gilroy R."/>
        </authorList>
    </citation>
    <scope>NUCLEOTIDE SEQUENCE</scope>
    <source>
        <strain evidence="4">ChiHcec3-11533</strain>
    </source>
</reference>
<evidence type="ECO:0000256" key="1">
    <source>
        <dbReference type="SAM" id="MobiDB-lite"/>
    </source>
</evidence>
<dbReference type="CDD" id="cd12797">
    <property type="entry name" value="M23_peptidase"/>
    <property type="match status" value="1"/>
</dbReference>
<keyword evidence="2" id="KW-0732">Signal</keyword>
<gene>
    <name evidence="4" type="ORF">IAB02_08805</name>
</gene>
<protein>
    <submittedName>
        <fullName evidence="4">M23 family metallopeptidase</fullName>
    </submittedName>
</protein>
<evidence type="ECO:0000259" key="3">
    <source>
        <dbReference type="Pfam" id="PF01551"/>
    </source>
</evidence>
<dbReference type="InterPro" id="IPR016047">
    <property type="entry name" value="M23ase_b-sheet_dom"/>
</dbReference>
<feature type="chain" id="PRO_5038491279" evidence="2">
    <location>
        <begin position="21"/>
        <end position="194"/>
    </location>
</feature>
<proteinExistence type="predicted"/>
<dbReference type="Gene3D" id="2.70.70.10">
    <property type="entry name" value="Glucose Permease (Domain IIA)"/>
    <property type="match status" value="1"/>
</dbReference>
<feature type="signal peptide" evidence="2">
    <location>
        <begin position="1"/>
        <end position="20"/>
    </location>
</feature>